<dbReference type="Proteomes" id="UP000799092">
    <property type="component" value="Unassembled WGS sequence"/>
</dbReference>
<protein>
    <recommendedName>
        <fullName evidence="5">SPOR domain-containing protein</fullName>
    </recommendedName>
</protein>
<dbReference type="RefSeq" id="WP_153736616.1">
    <property type="nucleotide sequence ID" value="NZ_WJNG01000007.1"/>
</dbReference>
<feature type="region of interest" description="Disordered" evidence="1">
    <location>
        <begin position="123"/>
        <end position="144"/>
    </location>
</feature>
<feature type="compositionally biased region" description="Basic and acidic residues" evidence="1">
    <location>
        <begin position="31"/>
        <end position="48"/>
    </location>
</feature>
<accession>A0A6A8DNZ6</accession>
<organism evidence="3 4">
    <name type="scientific">Aquibacillus halophilus</name>
    <dbReference type="NCBI Taxonomy" id="930132"/>
    <lineage>
        <taxon>Bacteria</taxon>
        <taxon>Bacillati</taxon>
        <taxon>Bacillota</taxon>
        <taxon>Bacilli</taxon>
        <taxon>Bacillales</taxon>
        <taxon>Bacillaceae</taxon>
        <taxon>Aquibacillus</taxon>
    </lineage>
</organism>
<feature type="transmembrane region" description="Helical" evidence="2">
    <location>
        <begin position="84"/>
        <end position="107"/>
    </location>
</feature>
<feature type="compositionally biased region" description="Polar residues" evidence="1">
    <location>
        <begin position="18"/>
        <end position="30"/>
    </location>
</feature>
<dbReference type="EMBL" id="WJNG01000007">
    <property type="protein sequence ID" value="MRH42972.1"/>
    <property type="molecule type" value="Genomic_DNA"/>
</dbReference>
<evidence type="ECO:0000256" key="2">
    <source>
        <dbReference type="SAM" id="Phobius"/>
    </source>
</evidence>
<dbReference type="SUPFAM" id="SSF110997">
    <property type="entry name" value="Sporulation related repeat"/>
    <property type="match status" value="1"/>
</dbReference>
<keyword evidence="2" id="KW-1133">Transmembrane helix</keyword>
<proteinExistence type="predicted"/>
<dbReference type="OrthoDB" id="2969309at2"/>
<name>A0A6A8DNZ6_9BACI</name>
<dbReference type="InterPro" id="IPR036680">
    <property type="entry name" value="SPOR-like_sf"/>
</dbReference>
<feature type="region of interest" description="Disordered" evidence="1">
    <location>
        <begin position="1"/>
        <end position="48"/>
    </location>
</feature>
<dbReference type="GO" id="GO:0042834">
    <property type="term" value="F:peptidoglycan binding"/>
    <property type="evidence" value="ECO:0007669"/>
    <property type="project" value="InterPro"/>
</dbReference>
<dbReference type="AlphaFoldDB" id="A0A6A8DNZ6"/>
<evidence type="ECO:0000256" key="1">
    <source>
        <dbReference type="SAM" id="MobiDB-lite"/>
    </source>
</evidence>
<keyword evidence="4" id="KW-1185">Reference proteome</keyword>
<keyword evidence="2" id="KW-0812">Transmembrane</keyword>
<evidence type="ECO:0000313" key="3">
    <source>
        <dbReference type="EMBL" id="MRH42972.1"/>
    </source>
</evidence>
<gene>
    <name evidence="3" type="ORF">GH741_09770</name>
</gene>
<keyword evidence="2" id="KW-0472">Membrane</keyword>
<comment type="caution">
    <text evidence="3">The sequence shown here is derived from an EMBL/GenBank/DDBJ whole genome shotgun (WGS) entry which is preliminary data.</text>
</comment>
<evidence type="ECO:0000313" key="4">
    <source>
        <dbReference type="Proteomes" id="UP000799092"/>
    </source>
</evidence>
<evidence type="ECO:0008006" key="5">
    <source>
        <dbReference type="Google" id="ProtNLM"/>
    </source>
</evidence>
<reference evidence="3" key="1">
    <citation type="submission" date="2019-11" db="EMBL/GenBank/DDBJ databases">
        <authorList>
            <person name="Li J."/>
        </authorList>
    </citation>
    <scope>NUCLEOTIDE SEQUENCE</scope>
    <source>
        <strain evidence="3">B6B</strain>
    </source>
</reference>
<feature type="compositionally biased region" description="Low complexity" evidence="1">
    <location>
        <begin position="123"/>
        <end position="135"/>
    </location>
</feature>
<sequence>MDKRKPISVRMNGKETSIKTNSNDDNPWSSSHREQAAAAADKDFNPDDLIEFEKASRTNDDPEDDWYQLKKTNKRSVPPMFKMFLLAAISAILVGVTLGFIMLRMFAGIDSNGVDQANTIQTMPPGNTNTNENGTVVSPPSSAGNESLTIESLNAFVIQAGVFSTQEKAEEWQQNYQAVGYPTMTWERDGQFHVFAGLSGTKDGTDESESLMIDQGLEPYSGKPWSTEEMTVEVASDEKEWIQGFAELWKDALTAPSSDSLGGSRQDWEQWLSNYPEQSSEQVAALYQSGQQFVESLSQEKESLQLQVDLLTLWKHYFNIGK</sequence>